<accession>A0A4S4FZE9</accession>
<comment type="function">
    <text evidence="14">Thiol-specific peroxidase that catalyzes the reduction of hydrogen peroxide and organic hydroperoxides to water and alcohols, respectively. Plays a role in cell protection against oxidative stress by detoxifying peroxides. May represent an important antioxidant defense against cytotoxic peroxides, especially peroxynitrite, which can be formed by activated macrophages during infection.</text>
</comment>
<evidence type="ECO:0000256" key="21">
    <source>
        <dbReference type="PIRSR" id="PIRSR000239-1"/>
    </source>
</evidence>
<dbReference type="InterPro" id="IPR013766">
    <property type="entry name" value="Thioredoxin_domain"/>
</dbReference>
<evidence type="ECO:0000313" key="24">
    <source>
        <dbReference type="Proteomes" id="UP000307380"/>
    </source>
</evidence>
<comment type="caution">
    <text evidence="23">The sequence shown here is derived from an EMBL/GenBank/DDBJ whole genome shotgun (WGS) entry which is preliminary data.</text>
</comment>
<dbReference type="SUPFAM" id="SSF52833">
    <property type="entry name" value="Thioredoxin-like"/>
    <property type="match status" value="1"/>
</dbReference>
<dbReference type="GO" id="GO:0005737">
    <property type="term" value="C:cytoplasm"/>
    <property type="evidence" value="ECO:0007669"/>
    <property type="project" value="TreeGrafter"/>
</dbReference>
<evidence type="ECO:0000256" key="4">
    <source>
        <dbReference type="ARBA" id="ARBA00022559"/>
    </source>
</evidence>
<dbReference type="GO" id="GO:0045454">
    <property type="term" value="P:cell redox homeostasis"/>
    <property type="evidence" value="ECO:0007669"/>
    <property type="project" value="TreeGrafter"/>
</dbReference>
<evidence type="ECO:0000256" key="13">
    <source>
        <dbReference type="ARBA" id="ARBA00052774"/>
    </source>
</evidence>
<evidence type="ECO:0000256" key="18">
    <source>
        <dbReference type="ARBA" id="ARBA00068979"/>
    </source>
</evidence>
<dbReference type="AlphaFoldDB" id="A0A4S4FZE9"/>
<keyword evidence="7" id="KW-1015">Disulfide bond</keyword>
<evidence type="ECO:0000256" key="10">
    <source>
        <dbReference type="ARBA" id="ARBA00038489"/>
    </source>
</evidence>
<dbReference type="GO" id="GO:0034599">
    <property type="term" value="P:cellular response to oxidative stress"/>
    <property type="evidence" value="ECO:0007669"/>
    <property type="project" value="TreeGrafter"/>
</dbReference>
<dbReference type="InterPro" id="IPR024706">
    <property type="entry name" value="Peroxiredoxin_AhpC-typ"/>
</dbReference>
<evidence type="ECO:0000256" key="1">
    <source>
        <dbReference type="ARBA" id="ARBA00003330"/>
    </source>
</evidence>
<evidence type="ECO:0000313" key="23">
    <source>
        <dbReference type="EMBL" id="THG35136.1"/>
    </source>
</evidence>
<dbReference type="Proteomes" id="UP000307380">
    <property type="component" value="Unassembled WGS sequence"/>
</dbReference>
<evidence type="ECO:0000256" key="9">
    <source>
        <dbReference type="ARBA" id="ARBA00032824"/>
    </source>
</evidence>
<gene>
    <name evidence="23" type="ORF">E6C70_03450</name>
</gene>
<evidence type="ECO:0000259" key="22">
    <source>
        <dbReference type="PROSITE" id="PS51352"/>
    </source>
</evidence>
<protein>
    <recommendedName>
        <fullName evidence="18">Alkyl hydroperoxide reductase E</fullName>
        <ecNumber evidence="3">1.11.1.24</ecNumber>
        <ecNumber evidence="17">1.11.1.29</ecNumber>
    </recommendedName>
    <alternativeName>
        <fullName evidence="11">Bacterioferritin comigratory protein</fullName>
    </alternativeName>
    <alternativeName>
        <fullName evidence="19">Mycoredoxin-dependent peroxiredoxin</fullName>
    </alternativeName>
    <alternativeName>
        <fullName evidence="20">Peroxiredoxin AhpE</fullName>
    </alternativeName>
    <alternativeName>
        <fullName evidence="9">Thioredoxin peroxidase</fullName>
    </alternativeName>
</protein>
<evidence type="ECO:0000256" key="20">
    <source>
        <dbReference type="ARBA" id="ARBA00083736"/>
    </source>
</evidence>
<evidence type="ECO:0000256" key="16">
    <source>
        <dbReference type="ARBA" id="ARBA00065226"/>
    </source>
</evidence>
<name>A0A4S4FZE9_9MICO</name>
<comment type="subunit">
    <text evidence="2">Monomer.</text>
</comment>
<dbReference type="Gene3D" id="3.40.30.10">
    <property type="entry name" value="Glutaredoxin"/>
    <property type="match status" value="1"/>
</dbReference>
<comment type="catalytic activity">
    <reaction evidence="13">
        <text>[mycoredoxin]-L-dithiol + a hydroperoxide = [mycoredoxin]-L-disulfide + an alcohol + H2O</text>
        <dbReference type="Rhea" id="RHEA:62640"/>
        <dbReference type="Rhea" id="RHEA-COMP:16137"/>
        <dbReference type="Rhea" id="RHEA-COMP:16138"/>
        <dbReference type="ChEBI" id="CHEBI:15377"/>
        <dbReference type="ChEBI" id="CHEBI:29950"/>
        <dbReference type="ChEBI" id="CHEBI:30879"/>
        <dbReference type="ChEBI" id="CHEBI:35924"/>
        <dbReference type="ChEBI" id="CHEBI:50058"/>
        <dbReference type="EC" id="1.11.1.29"/>
    </reaction>
</comment>
<dbReference type="FunFam" id="3.40.30.10:FF:000118">
    <property type="entry name" value="Peroxiredoxin AhpE"/>
    <property type="match status" value="1"/>
</dbReference>
<keyword evidence="5" id="KW-0049">Antioxidant</keyword>
<dbReference type="InterPro" id="IPR000866">
    <property type="entry name" value="AhpC/TSA"/>
</dbReference>
<evidence type="ECO:0000256" key="3">
    <source>
        <dbReference type="ARBA" id="ARBA00013017"/>
    </source>
</evidence>
<dbReference type="PROSITE" id="PS51352">
    <property type="entry name" value="THIOREDOXIN_2"/>
    <property type="match status" value="1"/>
</dbReference>
<comment type="catalytic activity">
    <reaction evidence="12">
        <text>a hydroperoxide + [thioredoxin]-dithiol = an alcohol + [thioredoxin]-disulfide + H2O</text>
        <dbReference type="Rhea" id="RHEA:62620"/>
        <dbReference type="Rhea" id="RHEA-COMP:10698"/>
        <dbReference type="Rhea" id="RHEA-COMP:10700"/>
        <dbReference type="ChEBI" id="CHEBI:15377"/>
        <dbReference type="ChEBI" id="CHEBI:29950"/>
        <dbReference type="ChEBI" id="CHEBI:30879"/>
        <dbReference type="ChEBI" id="CHEBI:35924"/>
        <dbReference type="ChEBI" id="CHEBI:50058"/>
        <dbReference type="EC" id="1.11.1.24"/>
    </reaction>
</comment>
<keyword evidence="24" id="KW-1185">Reference proteome</keyword>
<dbReference type="GO" id="GO:0008379">
    <property type="term" value="F:thioredoxin peroxidase activity"/>
    <property type="evidence" value="ECO:0007669"/>
    <property type="project" value="TreeGrafter"/>
</dbReference>
<dbReference type="CDD" id="cd03018">
    <property type="entry name" value="PRX_AhpE_like"/>
    <property type="match status" value="1"/>
</dbReference>
<comment type="function">
    <text evidence="1">Thiol-specific peroxidase that catalyzes the reduction of hydrogen peroxide and organic hydroperoxides to water and alcohols, respectively. Plays a role in cell protection against oxidative stress by detoxifying peroxides and as sensor of hydrogen peroxide-mediated signaling events.</text>
</comment>
<evidence type="ECO:0000256" key="7">
    <source>
        <dbReference type="ARBA" id="ARBA00023157"/>
    </source>
</evidence>
<keyword evidence="8" id="KW-0676">Redox-active center</keyword>
<dbReference type="InterPro" id="IPR050924">
    <property type="entry name" value="Peroxiredoxin_BCP/PrxQ"/>
</dbReference>
<evidence type="ECO:0000256" key="19">
    <source>
        <dbReference type="ARBA" id="ARBA00082991"/>
    </source>
</evidence>
<dbReference type="EMBL" id="SSSN01000003">
    <property type="protein sequence ID" value="THG35136.1"/>
    <property type="molecule type" value="Genomic_DNA"/>
</dbReference>
<keyword evidence="6" id="KW-0560">Oxidoreductase</keyword>
<dbReference type="OrthoDB" id="9812811at2"/>
<comment type="similarity">
    <text evidence="10">Belongs to the peroxiredoxin family. BCP/PrxQ subfamily.</text>
</comment>
<dbReference type="EC" id="1.11.1.29" evidence="17"/>
<evidence type="ECO:0000256" key="15">
    <source>
        <dbReference type="ARBA" id="ARBA00060973"/>
    </source>
</evidence>
<evidence type="ECO:0000256" key="14">
    <source>
        <dbReference type="ARBA" id="ARBA00056930"/>
    </source>
</evidence>
<comment type="subunit">
    <text evidence="16">Homodimer. Forms both dimers and octamers; a tightly-associated dimer and a ring-like octamer.</text>
</comment>
<proteinExistence type="inferred from homology"/>
<dbReference type="PANTHER" id="PTHR42801:SF20">
    <property type="entry name" value="ALKYL HYDROPEROXIDE REDUCTASE E"/>
    <property type="match status" value="1"/>
</dbReference>
<organism evidence="23 24">
    <name type="scientific">Orlajensenia flava</name>
    <dbReference type="NCBI Taxonomy" id="2565934"/>
    <lineage>
        <taxon>Bacteria</taxon>
        <taxon>Bacillati</taxon>
        <taxon>Actinomycetota</taxon>
        <taxon>Actinomycetes</taxon>
        <taxon>Micrococcales</taxon>
        <taxon>Microbacteriaceae</taxon>
        <taxon>Orlajensenia</taxon>
    </lineage>
</organism>
<dbReference type="InterPro" id="IPR036249">
    <property type="entry name" value="Thioredoxin-like_sf"/>
</dbReference>
<dbReference type="Pfam" id="PF00578">
    <property type="entry name" value="AhpC-TSA"/>
    <property type="match status" value="1"/>
</dbReference>
<evidence type="ECO:0000256" key="8">
    <source>
        <dbReference type="ARBA" id="ARBA00023284"/>
    </source>
</evidence>
<comment type="similarity">
    <text evidence="15">Belongs to the peroxiredoxin family. AhpE subfamily.</text>
</comment>
<dbReference type="RefSeq" id="WP_136422234.1">
    <property type="nucleotide sequence ID" value="NZ_SSSN01000003.1"/>
</dbReference>
<keyword evidence="4" id="KW-0575">Peroxidase</keyword>
<evidence type="ECO:0000256" key="17">
    <source>
        <dbReference type="ARBA" id="ARBA00067009"/>
    </source>
</evidence>
<feature type="active site" description="Cysteine sulfenic acid (-SOH) intermediate; for peroxidase activity" evidence="21">
    <location>
        <position position="46"/>
    </location>
</feature>
<feature type="domain" description="Thioredoxin" evidence="22">
    <location>
        <begin position="3"/>
        <end position="154"/>
    </location>
</feature>
<sequence>MVIEIGSIAPDFTLSNQYGQEVSLSSYRGRSAVALVFYPMAFSHTCEGELCELRDNIELFAARGVELLGVSVDSKHAQRAWAEAEGFSFSLLADFWPHGEVAQRYGVFLSERGFANRATFLIDGDGVVRASIVTEPGTARSLEQYREALAELSR</sequence>
<evidence type="ECO:0000256" key="5">
    <source>
        <dbReference type="ARBA" id="ARBA00022862"/>
    </source>
</evidence>
<evidence type="ECO:0000256" key="6">
    <source>
        <dbReference type="ARBA" id="ARBA00023002"/>
    </source>
</evidence>
<dbReference type="EC" id="1.11.1.24" evidence="3"/>
<reference evidence="23 24" key="1">
    <citation type="submission" date="2019-04" db="EMBL/GenBank/DDBJ databases">
        <authorList>
            <person name="Jiang L."/>
        </authorList>
    </citation>
    <scope>NUCLEOTIDE SEQUENCE [LARGE SCALE GENOMIC DNA]</scope>
    <source>
        <strain evidence="23 24">YIM 131861</strain>
    </source>
</reference>
<evidence type="ECO:0000256" key="2">
    <source>
        <dbReference type="ARBA" id="ARBA00011245"/>
    </source>
</evidence>
<evidence type="ECO:0000256" key="12">
    <source>
        <dbReference type="ARBA" id="ARBA00049091"/>
    </source>
</evidence>
<dbReference type="PANTHER" id="PTHR42801">
    <property type="entry name" value="THIOREDOXIN-DEPENDENT PEROXIDE REDUCTASE"/>
    <property type="match status" value="1"/>
</dbReference>
<dbReference type="PIRSF" id="PIRSF000239">
    <property type="entry name" value="AHPC"/>
    <property type="match status" value="1"/>
</dbReference>
<evidence type="ECO:0000256" key="11">
    <source>
        <dbReference type="ARBA" id="ARBA00041373"/>
    </source>
</evidence>